<proteinExistence type="predicted"/>
<keyword evidence="1" id="KW-0808">Transferase</keyword>
<dbReference type="SUPFAM" id="SSF53448">
    <property type="entry name" value="Nucleotide-diphospho-sugar transferases"/>
    <property type="match status" value="1"/>
</dbReference>
<dbReference type="AlphaFoldDB" id="A0AA36J3P0"/>
<evidence type="ECO:0000256" key="1">
    <source>
        <dbReference type="ARBA" id="ARBA00022679"/>
    </source>
</evidence>
<evidence type="ECO:0008006" key="5">
    <source>
        <dbReference type="Google" id="ProtNLM"/>
    </source>
</evidence>
<dbReference type="Pfam" id="PF04488">
    <property type="entry name" value="Gly_transf_sug"/>
    <property type="match status" value="1"/>
</dbReference>
<dbReference type="GO" id="GO:0016020">
    <property type="term" value="C:membrane"/>
    <property type="evidence" value="ECO:0007669"/>
    <property type="project" value="GOC"/>
</dbReference>
<dbReference type="GO" id="GO:0000030">
    <property type="term" value="F:mannosyltransferase activity"/>
    <property type="evidence" value="ECO:0007669"/>
    <property type="project" value="TreeGrafter"/>
</dbReference>
<reference evidence="3" key="1">
    <citation type="submission" date="2023-08" db="EMBL/GenBank/DDBJ databases">
        <authorList>
            <person name="Chen Y."/>
            <person name="Shah S."/>
            <person name="Dougan E. K."/>
            <person name="Thang M."/>
            <person name="Chan C."/>
        </authorList>
    </citation>
    <scope>NUCLEOTIDE SEQUENCE</scope>
</reference>
<dbReference type="Proteomes" id="UP001178507">
    <property type="component" value="Unassembled WGS sequence"/>
</dbReference>
<comment type="caution">
    <text evidence="3">The sequence shown here is derived from an EMBL/GenBank/DDBJ whole genome shotgun (WGS) entry which is preliminary data.</text>
</comment>
<dbReference type="InterPro" id="IPR051706">
    <property type="entry name" value="Glycosyltransferase_domain"/>
</dbReference>
<protein>
    <recommendedName>
        <fullName evidence="5">Glycosyltransferase</fullName>
    </recommendedName>
</protein>
<keyword evidence="2" id="KW-0732">Signal</keyword>
<accession>A0AA36J3P0</accession>
<feature type="chain" id="PRO_5041440432" description="Glycosyltransferase" evidence="2">
    <location>
        <begin position="21"/>
        <end position="353"/>
    </location>
</feature>
<dbReference type="PANTHER" id="PTHR32385:SF15">
    <property type="entry name" value="INOSITOL PHOSPHOCERAMIDE MANNOSYLTRANSFERASE 1"/>
    <property type="match status" value="1"/>
</dbReference>
<evidence type="ECO:0000256" key="2">
    <source>
        <dbReference type="SAM" id="SignalP"/>
    </source>
</evidence>
<sequence length="353" mass="39381">MRLLWLLVPVWGYKLGALQADNEARHALNSKAADALAQMLEDEDPLGFELLLKRLSGAVDSLRASATAAEAPSTSEEKNSSHLAIPKNLLFNHKVNLLKAEALDNQSKLLRDNVLRTIKLFPDVAPANVYFWSDEDCQSGLEDLQLEESEALSLDFATEQVGMVKSDLCRLVMMYNLGGYYFDTDILPVKDLRKHLAKETTFATVVAAGGRSFFQAFLAASPKHPAILASLKEFKTWYDLLLQPGQSQEVLRKKTAEGNIGTALLRRAFKKWAKGAHAKAHMVHPEGHVSQFFVEDKVRNLKNFSGLPKAVSSELCDYAVVDKLTKSVVMFSRIYDKMKHKECQEEVRQANSG</sequence>
<dbReference type="Gene3D" id="3.90.550.20">
    <property type="match status" value="1"/>
</dbReference>
<gene>
    <name evidence="3" type="ORF">EVOR1521_LOCUS22298</name>
</gene>
<dbReference type="EMBL" id="CAUJNA010003303">
    <property type="protein sequence ID" value="CAJ1398519.1"/>
    <property type="molecule type" value="Genomic_DNA"/>
</dbReference>
<feature type="signal peptide" evidence="2">
    <location>
        <begin position="1"/>
        <end position="20"/>
    </location>
</feature>
<name>A0AA36J3P0_9DINO</name>
<evidence type="ECO:0000313" key="4">
    <source>
        <dbReference type="Proteomes" id="UP001178507"/>
    </source>
</evidence>
<dbReference type="PANTHER" id="PTHR32385">
    <property type="entry name" value="MANNOSYL PHOSPHORYLINOSITOL CERAMIDE SYNTHASE"/>
    <property type="match status" value="1"/>
</dbReference>
<organism evidence="3 4">
    <name type="scientific">Effrenium voratum</name>
    <dbReference type="NCBI Taxonomy" id="2562239"/>
    <lineage>
        <taxon>Eukaryota</taxon>
        <taxon>Sar</taxon>
        <taxon>Alveolata</taxon>
        <taxon>Dinophyceae</taxon>
        <taxon>Suessiales</taxon>
        <taxon>Symbiodiniaceae</taxon>
        <taxon>Effrenium</taxon>
    </lineage>
</organism>
<keyword evidence="4" id="KW-1185">Reference proteome</keyword>
<dbReference type="InterPro" id="IPR007577">
    <property type="entry name" value="GlycoTrfase_DXD_sugar-bd_CS"/>
</dbReference>
<evidence type="ECO:0000313" key="3">
    <source>
        <dbReference type="EMBL" id="CAJ1398519.1"/>
    </source>
</evidence>
<dbReference type="InterPro" id="IPR029044">
    <property type="entry name" value="Nucleotide-diphossugar_trans"/>
</dbReference>
<dbReference type="GO" id="GO:0051999">
    <property type="term" value="P:mannosyl-inositol phosphorylceramide biosynthetic process"/>
    <property type="evidence" value="ECO:0007669"/>
    <property type="project" value="TreeGrafter"/>
</dbReference>